<organism evidence="3 4">
    <name type="scientific">Thermobifida halotolerans</name>
    <dbReference type="NCBI Taxonomy" id="483545"/>
    <lineage>
        <taxon>Bacteria</taxon>
        <taxon>Bacillati</taxon>
        <taxon>Actinomycetota</taxon>
        <taxon>Actinomycetes</taxon>
        <taxon>Streptosporangiales</taxon>
        <taxon>Nocardiopsidaceae</taxon>
        <taxon>Thermobifida</taxon>
    </lineage>
</organism>
<dbReference type="EMBL" id="CP063196">
    <property type="protein sequence ID" value="UOE20263.1"/>
    <property type="molecule type" value="Genomic_DNA"/>
</dbReference>
<keyword evidence="2" id="KW-1133">Transmembrane helix</keyword>
<evidence type="ECO:0000313" key="3">
    <source>
        <dbReference type="EMBL" id="UOE20263.1"/>
    </source>
</evidence>
<accession>A0AA97LYK6</accession>
<dbReference type="Proteomes" id="UP000265719">
    <property type="component" value="Chromosome"/>
</dbReference>
<feature type="region of interest" description="Disordered" evidence="1">
    <location>
        <begin position="342"/>
        <end position="384"/>
    </location>
</feature>
<feature type="transmembrane region" description="Helical" evidence="2">
    <location>
        <begin position="158"/>
        <end position="182"/>
    </location>
</feature>
<evidence type="ECO:0000256" key="1">
    <source>
        <dbReference type="SAM" id="MobiDB-lite"/>
    </source>
</evidence>
<dbReference type="KEGG" id="thao:NI17_003195"/>
<name>A0AA97LYK6_9ACTN</name>
<gene>
    <name evidence="3" type="ORF">NI17_003195</name>
</gene>
<keyword evidence="2" id="KW-0812">Transmembrane</keyword>
<feature type="transmembrane region" description="Helical" evidence="2">
    <location>
        <begin position="6"/>
        <end position="27"/>
    </location>
</feature>
<keyword evidence="2" id="KW-0472">Membrane</keyword>
<dbReference type="RefSeq" id="WP_119267673.1">
    <property type="nucleotide sequence ID" value="NZ_CP063196.1"/>
</dbReference>
<dbReference type="InterPro" id="IPR026467">
    <property type="entry name" value="Ser/Gly_Cys_C_dom"/>
</dbReference>
<sequence length="384" mass="39911">MVAAIVLGTVSYYLLVTVCYVVTRICYSRVRATGPVRPAVGPDELGPYELALLSGGRPRVGEVAVAELFLTGRIVAWGPGMVARVPDRFRVSFPPLSAVPFVRAPAARLRDGRPFPVDRLVSSVACGDAVTAALWRLRRLGLFLAPGRLRRVAWARRAAWLSQVGLGAAGALAAGFAVGWAVRADSSLVPLLLALLLAYPFLLHVARRVFGGAAGTVGAAALVSGVSAAVGGLVAELLAVVALFAGWCAAYAVYRCTGGRLGPRTVAGDVLLSEARVELASRSAPDGDALLRTVALLGFEGLRGGCPEGWRGTSRTGAPRLSRLVAFGAACGRSFGAPDRGVGGDFGWDGTRGDWVTHGDGLPPAPPLPPRDGRDRRGPSPGRP</sequence>
<evidence type="ECO:0000313" key="4">
    <source>
        <dbReference type="Proteomes" id="UP000265719"/>
    </source>
</evidence>
<proteinExistence type="predicted"/>
<protein>
    <submittedName>
        <fullName evidence="3">TIGR04222 domain-containing membrane protein</fullName>
    </submittedName>
</protein>
<feature type="transmembrane region" description="Helical" evidence="2">
    <location>
        <begin position="237"/>
        <end position="254"/>
    </location>
</feature>
<feature type="transmembrane region" description="Helical" evidence="2">
    <location>
        <begin position="188"/>
        <end position="206"/>
    </location>
</feature>
<reference evidence="3" key="1">
    <citation type="submission" date="2020-10" db="EMBL/GenBank/DDBJ databases">
        <title>De novo genome project of the cellulose decomposer Thermobifida halotolerans type strain.</title>
        <authorList>
            <person name="Nagy I."/>
            <person name="Horvath B."/>
            <person name="Kukolya J."/>
            <person name="Nagy I."/>
            <person name="Orsini M."/>
        </authorList>
    </citation>
    <scope>NUCLEOTIDE SEQUENCE</scope>
    <source>
        <strain evidence="3">DSM 44931</strain>
    </source>
</reference>
<dbReference type="AlphaFoldDB" id="A0AA97LYK6"/>
<feature type="transmembrane region" description="Helical" evidence="2">
    <location>
        <begin position="213"/>
        <end position="231"/>
    </location>
</feature>
<evidence type="ECO:0000256" key="2">
    <source>
        <dbReference type="SAM" id="Phobius"/>
    </source>
</evidence>
<dbReference type="NCBIfam" id="TIGR04222">
    <property type="entry name" value="near_uncomplex"/>
    <property type="match status" value="1"/>
</dbReference>
<keyword evidence="4" id="KW-1185">Reference proteome</keyword>